<dbReference type="STRING" id="1213857.N4VLY9"/>
<organism evidence="2 3">
    <name type="scientific">Colletotrichum orbiculare (strain 104-T / ATCC 96160 / CBS 514.97 / LARS 414 / MAFF 240422)</name>
    <name type="common">Cucumber anthracnose fungus</name>
    <name type="synonym">Colletotrichum lagenarium</name>
    <dbReference type="NCBI Taxonomy" id="1213857"/>
    <lineage>
        <taxon>Eukaryota</taxon>
        <taxon>Fungi</taxon>
        <taxon>Dikarya</taxon>
        <taxon>Ascomycota</taxon>
        <taxon>Pezizomycotina</taxon>
        <taxon>Sordariomycetes</taxon>
        <taxon>Hypocreomycetidae</taxon>
        <taxon>Glomerellales</taxon>
        <taxon>Glomerellaceae</taxon>
        <taxon>Colletotrichum</taxon>
        <taxon>Colletotrichum orbiculare species complex</taxon>
    </lineage>
</organism>
<keyword evidence="3" id="KW-1185">Reference proteome</keyword>
<sequence>MTGSKPWADGPFALISSTRAGTKKGVKTRGAPRMAEDMTIIHNLIIRIMNSVYLQCINVEKSPPDVQDFVSYAVEWGRMVEEHHRTEETEVFPEIEKVTGTKGIMDDNVAQHRAFHDGLDIYLEYLGKVQKNEEPYSGERLRDIVNSFMPVLRQHLFDEIDILLKLGEYDLDWDTWFDQLHNKLISKTNDPNLKTTTVPLLLTNRDKTFEDGVYEWWPPLPWFVGVLFRWLFIPTNKRMWRFSSCDDDGSPKDLPFA</sequence>
<dbReference type="EMBL" id="AMCV02000030">
    <property type="protein sequence ID" value="TDZ17360.1"/>
    <property type="molecule type" value="Genomic_DNA"/>
</dbReference>
<dbReference type="Proteomes" id="UP000014480">
    <property type="component" value="Unassembled WGS sequence"/>
</dbReference>
<dbReference type="AlphaFoldDB" id="N4VLY9"/>
<dbReference type="eggNOG" id="ENOG502SKMW">
    <property type="taxonomic scope" value="Eukaryota"/>
</dbReference>
<evidence type="ECO:0000313" key="2">
    <source>
        <dbReference type="EMBL" id="TDZ17360.1"/>
    </source>
</evidence>
<dbReference type="PANTHER" id="PTHR38048">
    <property type="entry name" value="EXPRESSED PROTEIN"/>
    <property type="match status" value="1"/>
</dbReference>
<reference evidence="3" key="1">
    <citation type="journal article" date="2013" name="New Phytol.">
        <title>Comparative genomic and transcriptomic analyses reveal the hemibiotrophic stage shift of Colletotrichum fungi.</title>
        <authorList>
            <person name="Gan P."/>
            <person name="Ikeda K."/>
            <person name="Irieda H."/>
            <person name="Narusaka M."/>
            <person name="O'Connell R.J."/>
            <person name="Narusaka Y."/>
            <person name="Takano Y."/>
            <person name="Kubo Y."/>
            <person name="Shirasu K."/>
        </authorList>
    </citation>
    <scope>NUCLEOTIDE SEQUENCE [LARGE SCALE GENOMIC DNA]</scope>
    <source>
        <strain evidence="3">104-T / ATCC 96160 / CBS 514.97 / LARS 414 / MAFF 240422</strain>
    </source>
</reference>
<dbReference type="HOGENOM" id="CLU_066708_0_0_1"/>
<accession>N4VLY9</accession>
<comment type="caution">
    <text evidence="2">The sequence shown here is derived from an EMBL/GenBank/DDBJ whole genome shotgun (WGS) entry which is preliminary data.</text>
</comment>
<dbReference type="Gene3D" id="1.20.120.520">
    <property type="entry name" value="nmb1532 protein domain like"/>
    <property type="match status" value="1"/>
</dbReference>
<dbReference type="OrthoDB" id="58416at2759"/>
<evidence type="ECO:0000259" key="1">
    <source>
        <dbReference type="Pfam" id="PF01814"/>
    </source>
</evidence>
<dbReference type="Pfam" id="PF01814">
    <property type="entry name" value="Hemerythrin"/>
    <property type="match status" value="1"/>
</dbReference>
<protein>
    <recommendedName>
        <fullName evidence="1">Hemerythrin-like domain-containing protein</fullName>
    </recommendedName>
</protein>
<evidence type="ECO:0000313" key="3">
    <source>
        <dbReference type="Proteomes" id="UP000014480"/>
    </source>
</evidence>
<gene>
    <name evidence="2" type="ORF">Cob_v009721</name>
</gene>
<dbReference type="InterPro" id="IPR012312">
    <property type="entry name" value="Hemerythrin-like"/>
</dbReference>
<feature type="domain" description="Hemerythrin-like" evidence="1">
    <location>
        <begin position="38"/>
        <end position="165"/>
    </location>
</feature>
<name>N4VLY9_COLOR</name>
<dbReference type="PANTHER" id="PTHR38048:SF2">
    <property type="entry name" value="HEMERYTHRIN-LIKE DOMAIN-CONTAINING PROTEIN"/>
    <property type="match status" value="1"/>
</dbReference>
<reference evidence="3" key="2">
    <citation type="journal article" date="2019" name="Mol. Plant Microbe Interact.">
        <title>Genome sequence resources for four phytopathogenic fungi from the Colletotrichum orbiculare species complex.</title>
        <authorList>
            <person name="Gan P."/>
            <person name="Tsushima A."/>
            <person name="Narusaka M."/>
            <person name="Narusaka Y."/>
            <person name="Takano Y."/>
            <person name="Kubo Y."/>
            <person name="Shirasu K."/>
        </authorList>
    </citation>
    <scope>GENOME REANNOTATION</scope>
    <source>
        <strain evidence="3">104-T / ATCC 96160 / CBS 514.97 / LARS 414 / MAFF 240422</strain>
    </source>
</reference>
<proteinExistence type="predicted"/>
<dbReference type="InterPro" id="IPR053206">
    <property type="entry name" value="Dimeric_xanthone_biosynth"/>
</dbReference>